<dbReference type="Proteomes" id="UP000284543">
    <property type="component" value="Unassembled WGS sequence"/>
</dbReference>
<keyword evidence="2" id="KW-0689">Ribosomal protein</keyword>
<gene>
    <name evidence="4" type="ORF">DWW02_25915</name>
</gene>
<comment type="caution">
    <text evidence="4">The sequence shown here is derived from an EMBL/GenBank/DDBJ whole genome shotgun (WGS) entry which is preliminary data.</text>
</comment>
<keyword evidence="1" id="KW-0694">RNA-binding</keyword>
<dbReference type="EMBL" id="QRZM01000017">
    <property type="protein sequence ID" value="RGV71910.1"/>
    <property type="molecule type" value="Genomic_DNA"/>
</dbReference>
<evidence type="ECO:0000256" key="1">
    <source>
        <dbReference type="ARBA" id="ARBA00022730"/>
    </source>
</evidence>
<proteinExistence type="predicted"/>
<dbReference type="AlphaFoldDB" id="A0A412YW78"/>
<dbReference type="RefSeq" id="WP_080548689.1">
    <property type="nucleotide sequence ID" value="NZ_CABKUK010000002.1"/>
</dbReference>
<evidence type="ECO:0000256" key="3">
    <source>
        <dbReference type="ARBA" id="ARBA00023274"/>
    </source>
</evidence>
<dbReference type="GO" id="GO:1990904">
    <property type="term" value="C:ribonucleoprotein complex"/>
    <property type="evidence" value="ECO:0007669"/>
    <property type="project" value="UniProtKB-KW"/>
</dbReference>
<keyword evidence="1" id="KW-0699">rRNA-binding</keyword>
<dbReference type="KEGG" id="cbol:CGC65_09225"/>
<dbReference type="GO" id="GO:0003735">
    <property type="term" value="F:structural constituent of ribosome"/>
    <property type="evidence" value="ECO:0007669"/>
    <property type="project" value="InterPro"/>
</dbReference>
<protein>
    <submittedName>
        <fullName evidence="4">Uncharacterized protein</fullName>
    </submittedName>
</protein>
<evidence type="ECO:0000313" key="4">
    <source>
        <dbReference type="EMBL" id="RGV71910.1"/>
    </source>
</evidence>
<dbReference type="SUPFAM" id="SSF57716">
    <property type="entry name" value="Glucocorticoid receptor-like (DNA-binding domain)"/>
    <property type="match status" value="1"/>
</dbReference>
<dbReference type="InterPro" id="IPR001209">
    <property type="entry name" value="Ribosomal_uS14"/>
</dbReference>
<dbReference type="Gene3D" id="1.10.287.1480">
    <property type="match status" value="1"/>
</dbReference>
<evidence type="ECO:0000313" key="5">
    <source>
        <dbReference type="Proteomes" id="UP000284543"/>
    </source>
</evidence>
<dbReference type="GO" id="GO:0006412">
    <property type="term" value="P:translation"/>
    <property type="evidence" value="ECO:0007669"/>
    <property type="project" value="InterPro"/>
</dbReference>
<dbReference type="Pfam" id="PF00253">
    <property type="entry name" value="Ribosomal_S14"/>
    <property type="match status" value="1"/>
</dbReference>
<organism evidence="4 5">
    <name type="scientific">Enterocloster bolteae</name>
    <dbReference type="NCBI Taxonomy" id="208479"/>
    <lineage>
        <taxon>Bacteria</taxon>
        <taxon>Bacillati</taxon>
        <taxon>Bacillota</taxon>
        <taxon>Clostridia</taxon>
        <taxon>Lachnospirales</taxon>
        <taxon>Lachnospiraceae</taxon>
        <taxon>Enterocloster</taxon>
    </lineage>
</organism>
<reference evidence="4 5" key="1">
    <citation type="submission" date="2018-08" db="EMBL/GenBank/DDBJ databases">
        <title>A genome reference for cultivated species of the human gut microbiota.</title>
        <authorList>
            <person name="Zou Y."/>
            <person name="Xue W."/>
            <person name="Luo G."/>
        </authorList>
    </citation>
    <scope>NUCLEOTIDE SEQUENCE [LARGE SCALE GENOMIC DNA]</scope>
    <source>
        <strain evidence="4 5">AF14-18</strain>
    </source>
</reference>
<accession>A0A412YW78</accession>
<name>A0A412YW78_9FIRM</name>
<dbReference type="GO" id="GO:0005840">
    <property type="term" value="C:ribosome"/>
    <property type="evidence" value="ECO:0007669"/>
    <property type="project" value="UniProtKB-KW"/>
</dbReference>
<keyword evidence="3" id="KW-0687">Ribonucleoprotein</keyword>
<dbReference type="GO" id="GO:0019843">
    <property type="term" value="F:rRNA binding"/>
    <property type="evidence" value="ECO:0007669"/>
    <property type="project" value="UniProtKB-KW"/>
</dbReference>
<sequence>MALISLPKNASPIRLHNRCRITGHYHRYLLK</sequence>
<evidence type="ECO:0000256" key="2">
    <source>
        <dbReference type="ARBA" id="ARBA00022980"/>
    </source>
</evidence>